<organism evidence="3 4">
    <name type="scientific">Nitrosococcus oceani C-27</name>
    <dbReference type="NCBI Taxonomy" id="314279"/>
    <lineage>
        <taxon>Bacteria</taxon>
        <taxon>Pseudomonadati</taxon>
        <taxon>Pseudomonadota</taxon>
        <taxon>Gammaproteobacteria</taxon>
        <taxon>Chromatiales</taxon>
        <taxon>Chromatiaceae</taxon>
        <taxon>Nitrosococcus</taxon>
    </lineage>
</organism>
<proteinExistence type="predicted"/>
<evidence type="ECO:0000259" key="2">
    <source>
        <dbReference type="Pfam" id="PF09990"/>
    </source>
</evidence>
<dbReference type="AlphaFoldDB" id="A0A0E2Z2B8"/>
<dbReference type="InterPro" id="IPR016923">
    <property type="entry name" value="UCP029509"/>
</dbReference>
<gene>
    <name evidence="3" type="ORF">IB75_07575</name>
</gene>
<feature type="transmembrane region" description="Helical" evidence="1">
    <location>
        <begin position="92"/>
        <end position="111"/>
    </location>
</feature>
<comment type="caution">
    <text evidence="3">The sequence shown here is derived from an EMBL/GenBank/DDBJ whole genome shotgun (WGS) entry which is preliminary data.</text>
</comment>
<accession>A0A0E2Z2B8</accession>
<dbReference type="HOGENOM" id="CLU_107155_2_0_6"/>
<keyword evidence="1" id="KW-0812">Transmembrane</keyword>
<feature type="domain" description="DUF2231" evidence="2">
    <location>
        <begin position="20"/>
        <end position="154"/>
    </location>
</feature>
<reference evidence="3 4" key="1">
    <citation type="submission" date="2014-07" db="EMBL/GenBank/DDBJ databases">
        <title>Comparative analysis of Nitrosococcus oceani genome inventories of strains from Pacific and Atlantic gyres.</title>
        <authorList>
            <person name="Lim C.K."/>
            <person name="Wang L."/>
            <person name="Sayavedra-Soto L.A."/>
            <person name="Klotz M.G."/>
        </authorList>
    </citation>
    <scope>NUCLEOTIDE SEQUENCE [LARGE SCALE GENOMIC DNA]</scope>
    <source>
        <strain evidence="3 4">C-27</strain>
    </source>
</reference>
<evidence type="ECO:0000313" key="4">
    <source>
        <dbReference type="Proteomes" id="UP000028839"/>
    </source>
</evidence>
<feature type="transmembrane region" description="Helical" evidence="1">
    <location>
        <begin position="59"/>
        <end position="80"/>
    </location>
</feature>
<dbReference type="OrthoDB" id="2873672at2"/>
<feature type="transmembrane region" description="Helical" evidence="1">
    <location>
        <begin position="123"/>
        <end position="142"/>
    </location>
</feature>
<keyword evidence="1" id="KW-0472">Membrane</keyword>
<dbReference type="EMBL" id="JPGN01000043">
    <property type="protein sequence ID" value="KFI19664.1"/>
    <property type="molecule type" value="Genomic_DNA"/>
</dbReference>
<evidence type="ECO:0000313" key="3">
    <source>
        <dbReference type="EMBL" id="KFI19664.1"/>
    </source>
</evidence>
<feature type="transmembrane region" description="Helical" evidence="1">
    <location>
        <begin position="27"/>
        <end position="47"/>
    </location>
</feature>
<dbReference type="PIRSF" id="PIRSF029509">
    <property type="entry name" value="UCP029509"/>
    <property type="match status" value="1"/>
</dbReference>
<dbReference type="InterPro" id="IPR019251">
    <property type="entry name" value="DUF2231_TM"/>
</dbReference>
<protein>
    <submittedName>
        <fullName evidence="3">Membrane protein</fullName>
    </submittedName>
</protein>
<sequence length="159" mass="17051">MANSNISQNNGVKSTASIAGHPIHPMLIPFPIAFLVGALLTDIAYLATADFFWARASLWLIGGGFITGALAAVFGLTDFLTIPKIRAHKAAWIHFLGNATVLLLALANWLMRLTEMTTPILPWGLSLSALTAAILLVTGWYGGELSYRHKIGVTGHTIK</sequence>
<dbReference type="Pfam" id="PF09990">
    <property type="entry name" value="DUF2231"/>
    <property type="match status" value="1"/>
</dbReference>
<dbReference type="Proteomes" id="UP000028839">
    <property type="component" value="Unassembled WGS sequence"/>
</dbReference>
<name>A0A0E2Z2B8_9GAMM</name>
<keyword evidence="1" id="KW-1133">Transmembrane helix</keyword>
<evidence type="ECO:0000256" key="1">
    <source>
        <dbReference type="SAM" id="Phobius"/>
    </source>
</evidence>